<dbReference type="PATRIC" id="fig|287.2966.peg.2753"/>
<dbReference type="InterPro" id="IPR012449">
    <property type="entry name" value="Phage_F116_Orf28"/>
</dbReference>
<reference evidence="1" key="1">
    <citation type="submission" date="2015-08" db="EMBL/GenBank/DDBJ databases">
        <title>Pseudomonas aeruginosa strain CCBH4851 chromosome region.</title>
        <authorList>
            <person name="Silveira M.C."/>
            <person name="Carvalho-Assef A.P.D."/>
            <person name="Albano R.M."/>
        </authorList>
    </citation>
    <scope>NUCLEOTIDE SEQUENCE</scope>
    <source>
        <strain evidence="1">CCBH4851</strain>
    </source>
</reference>
<name>A0A0P0AI81_PSEAI</name>
<dbReference type="RefSeq" id="WP_019727221.1">
    <property type="nucleotide sequence ID" value="NZ_CBDDSE010000001.1"/>
</dbReference>
<dbReference type="AlphaFoldDB" id="A0A0P0AI81"/>
<protein>
    <submittedName>
        <fullName evidence="1">Uncharacterized protein</fullName>
    </submittedName>
</protein>
<sequence>MARKALVQHTPSPYELLALRIQTQLLTPRAQLERRSVISRMPGEPEDAWLQLLDELAQEDSLTITHRLDGSVELAWPHPATDW</sequence>
<accession>A0A0P0AI81</accession>
<dbReference type="Pfam" id="PF07867">
    <property type="entry name" value="DUF1654"/>
    <property type="match status" value="1"/>
</dbReference>
<evidence type="ECO:0000313" key="1">
    <source>
        <dbReference type="EMBL" id="ALI58922.1"/>
    </source>
</evidence>
<dbReference type="EMBL" id="KT454971">
    <property type="protein sequence ID" value="ALI58922.1"/>
    <property type="molecule type" value="Genomic_DNA"/>
</dbReference>
<proteinExistence type="predicted"/>
<gene>
    <name evidence="1" type="ORF">CCBH4851_00218</name>
</gene>
<organism evidence="1">
    <name type="scientific">Pseudomonas aeruginosa</name>
    <dbReference type="NCBI Taxonomy" id="287"/>
    <lineage>
        <taxon>Bacteria</taxon>
        <taxon>Pseudomonadati</taxon>
        <taxon>Pseudomonadota</taxon>
        <taxon>Gammaproteobacteria</taxon>
        <taxon>Pseudomonadales</taxon>
        <taxon>Pseudomonadaceae</taxon>
        <taxon>Pseudomonas</taxon>
    </lineage>
</organism>